<dbReference type="PROSITE" id="PS50994">
    <property type="entry name" value="INTEGRASE"/>
    <property type="match status" value="1"/>
</dbReference>
<dbReference type="Gene3D" id="3.30.420.10">
    <property type="entry name" value="Ribonuclease H-like superfamily/Ribonuclease H"/>
    <property type="match status" value="1"/>
</dbReference>
<dbReference type="Gene3D" id="3.30.70.270">
    <property type="match status" value="1"/>
</dbReference>
<organism evidence="2">
    <name type="scientific">Tanacetum cinerariifolium</name>
    <name type="common">Dalmatian daisy</name>
    <name type="synonym">Chrysanthemum cinerariifolium</name>
    <dbReference type="NCBI Taxonomy" id="118510"/>
    <lineage>
        <taxon>Eukaryota</taxon>
        <taxon>Viridiplantae</taxon>
        <taxon>Streptophyta</taxon>
        <taxon>Embryophyta</taxon>
        <taxon>Tracheophyta</taxon>
        <taxon>Spermatophyta</taxon>
        <taxon>Magnoliopsida</taxon>
        <taxon>eudicotyledons</taxon>
        <taxon>Gunneridae</taxon>
        <taxon>Pentapetalae</taxon>
        <taxon>asterids</taxon>
        <taxon>campanulids</taxon>
        <taxon>Asterales</taxon>
        <taxon>Asteraceae</taxon>
        <taxon>Asteroideae</taxon>
        <taxon>Anthemideae</taxon>
        <taxon>Anthemidinae</taxon>
        <taxon>Tanacetum</taxon>
    </lineage>
</organism>
<dbReference type="EMBL" id="BKCJ010196539">
    <property type="protein sequence ID" value="GEY64591.1"/>
    <property type="molecule type" value="Genomic_DNA"/>
</dbReference>
<evidence type="ECO:0000259" key="1">
    <source>
        <dbReference type="PROSITE" id="PS50994"/>
    </source>
</evidence>
<evidence type="ECO:0000313" key="2">
    <source>
        <dbReference type="EMBL" id="GEY64591.1"/>
    </source>
</evidence>
<dbReference type="InterPro" id="IPR043502">
    <property type="entry name" value="DNA/RNA_pol_sf"/>
</dbReference>
<dbReference type="Pfam" id="PF00078">
    <property type="entry name" value="RVT_1"/>
    <property type="match status" value="1"/>
</dbReference>
<dbReference type="InterPro" id="IPR043128">
    <property type="entry name" value="Rev_trsase/Diguanyl_cyclase"/>
</dbReference>
<dbReference type="AlphaFoldDB" id="A0A699HS22"/>
<dbReference type="GO" id="GO:0003676">
    <property type="term" value="F:nucleic acid binding"/>
    <property type="evidence" value="ECO:0007669"/>
    <property type="project" value="InterPro"/>
</dbReference>
<comment type="caution">
    <text evidence="2">The sequence shown here is derived from an EMBL/GenBank/DDBJ whole genome shotgun (WGS) entry which is preliminary data.</text>
</comment>
<dbReference type="PANTHER" id="PTHR37984">
    <property type="entry name" value="PROTEIN CBG26694"/>
    <property type="match status" value="1"/>
</dbReference>
<name>A0A699HS22_TANCI</name>
<dbReference type="GO" id="GO:0015074">
    <property type="term" value="P:DNA integration"/>
    <property type="evidence" value="ECO:0007669"/>
    <property type="project" value="InterPro"/>
</dbReference>
<sequence>LAVGTYTASGNSLLAVGMLCAFYSQHDGGRYFEPAYNPGASGRGPTMSIPHFQKGHAEVPEIMSFLAALVRWHILDMSRSLISRYWHPDACLARNIWPAADLCIRVMVLSMIFGIRFLPPWCSCVLFLKSSVLRRHLMVRLEFVLCNETGNSSHVFQSPSESIGMLLLYFNEFGSTLNGQVSSDSNALVRIVVMNDHLVQRLAFERPLRHLLSCRCKYLLWVVEGWPLPGEKDATDHGYSGRLGCRVPRMVANVEMKVRRAPLALYRCESETNSGVRTLTDMTGIPRSIAEHELKTYPHIEPRVQRKRSIAPDIRKVVKDEVAVWLKAEIVRKDLYPLSEIDWKIESPMGFKYKCFLDAYKGLIDTIFEGQMGRNLEAYVDDMVIKSKTKPEMIKDVEETLLTLKKVNMKLNPKKCSFGMEEAKMALPCLDTLKKRTNKKDFHWTIEAEEAFREMKKPITELPTLTAPIKEEELMVYLSVANKAVKVVLLVERHGRQAPIHYEKKARKSRKLRNPQHLKIWGPKQTFRSYILTEPPMSTDPEQGMDIVRPLLEAPGKIKYLIVAIDFSTKLIKAKVVTSITGKQVKNFAFDNIVCRFGIPATIITDNGTQLINDPFMSWAEGLGIKLISTSVYHPQANGAVERANRSIILLPLDETISNIKGEGKKHISSPVEGWKHEVFSLPRKLSDE</sequence>
<dbReference type="InterPro" id="IPR012337">
    <property type="entry name" value="RNaseH-like_sf"/>
</dbReference>
<dbReference type="InterPro" id="IPR000477">
    <property type="entry name" value="RT_dom"/>
</dbReference>
<proteinExistence type="predicted"/>
<feature type="domain" description="Integrase catalytic" evidence="1">
    <location>
        <begin position="532"/>
        <end position="648"/>
    </location>
</feature>
<dbReference type="SUPFAM" id="SSF53098">
    <property type="entry name" value="Ribonuclease H-like"/>
    <property type="match status" value="1"/>
</dbReference>
<dbReference type="PANTHER" id="PTHR37984:SF5">
    <property type="entry name" value="PROTEIN NYNRIN-LIKE"/>
    <property type="match status" value="1"/>
</dbReference>
<reference evidence="2" key="1">
    <citation type="journal article" date="2019" name="Sci. Rep.">
        <title>Draft genome of Tanacetum cinerariifolium, the natural source of mosquito coil.</title>
        <authorList>
            <person name="Yamashiro T."/>
            <person name="Shiraishi A."/>
            <person name="Satake H."/>
            <person name="Nakayama K."/>
        </authorList>
    </citation>
    <scope>NUCLEOTIDE SEQUENCE</scope>
</reference>
<dbReference type="InterPro" id="IPR036397">
    <property type="entry name" value="RNaseH_sf"/>
</dbReference>
<gene>
    <name evidence="2" type="ORF">Tci_436565</name>
</gene>
<dbReference type="InterPro" id="IPR050951">
    <property type="entry name" value="Retrovirus_Pol_polyprotein"/>
</dbReference>
<feature type="non-terminal residue" evidence="2">
    <location>
        <position position="1"/>
    </location>
</feature>
<dbReference type="InterPro" id="IPR001584">
    <property type="entry name" value="Integrase_cat-core"/>
</dbReference>
<protein>
    <recommendedName>
        <fullName evidence="1">Integrase catalytic domain-containing protein</fullName>
    </recommendedName>
</protein>
<accession>A0A699HS22</accession>
<dbReference type="SUPFAM" id="SSF56672">
    <property type="entry name" value="DNA/RNA polymerases"/>
    <property type="match status" value="1"/>
</dbReference>